<dbReference type="AlphaFoldDB" id="A0A4P6Q709"/>
<proteinExistence type="predicted"/>
<dbReference type="InterPro" id="IPR011990">
    <property type="entry name" value="TPR-like_helical_dom_sf"/>
</dbReference>
<evidence type="ECO:0000313" key="7">
    <source>
        <dbReference type="Proteomes" id="UP000292235"/>
    </source>
</evidence>
<dbReference type="SUPFAM" id="SSF52540">
    <property type="entry name" value="P-loop containing nucleoside triphosphate hydrolases"/>
    <property type="match status" value="1"/>
</dbReference>
<dbReference type="PROSITE" id="PS50043">
    <property type="entry name" value="HTH_LUXR_2"/>
    <property type="match status" value="1"/>
</dbReference>
<dbReference type="KEGG" id="strr:EKD16_15475"/>
<keyword evidence="1" id="KW-0805">Transcription regulation</keyword>
<dbReference type="InterPro" id="IPR041664">
    <property type="entry name" value="AAA_16"/>
</dbReference>
<dbReference type="EMBL" id="CP036455">
    <property type="protein sequence ID" value="QBI54869.1"/>
    <property type="molecule type" value="Genomic_DNA"/>
</dbReference>
<feature type="region of interest" description="Disordered" evidence="4">
    <location>
        <begin position="835"/>
        <end position="864"/>
    </location>
</feature>
<dbReference type="Gene3D" id="1.10.10.10">
    <property type="entry name" value="Winged helix-like DNA-binding domain superfamily/Winged helix DNA-binding domain"/>
    <property type="match status" value="1"/>
</dbReference>
<dbReference type="Gene3D" id="1.25.40.10">
    <property type="entry name" value="Tetratricopeptide repeat domain"/>
    <property type="match status" value="1"/>
</dbReference>
<dbReference type="InterPro" id="IPR000792">
    <property type="entry name" value="Tscrpt_reg_LuxR_C"/>
</dbReference>
<evidence type="ECO:0000256" key="2">
    <source>
        <dbReference type="ARBA" id="ARBA00023125"/>
    </source>
</evidence>
<dbReference type="GO" id="GO:0006355">
    <property type="term" value="P:regulation of DNA-templated transcription"/>
    <property type="evidence" value="ECO:0007669"/>
    <property type="project" value="InterPro"/>
</dbReference>
<accession>A0A4P6Q709</accession>
<dbReference type="SUPFAM" id="SSF48452">
    <property type="entry name" value="TPR-like"/>
    <property type="match status" value="1"/>
</dbReference>
<dbReference type="PANTHER" id="PTHR44688">
    <property type="entry name" value="DNA-BINDING TRANSCRIPTIONAL ACTIVATOR DEVR_DOSR"/>
    <property type="match status" value="1"/>
</dbReference>
<evidence type="ECO:0000313" key="6">
    <source>
        <dbReference type="EMBL" id="QBI54869.1"/>
    </source>
</evidence>
<dbReference type="SMART" id="SM00421">
    <property type="entry name" value="HTH_LUXR"/>
    <property type="match status" value="1"/>
</dbReference>
<keyword evidence="3" id="KW-0804">Transcription</keyword>
<dbReference type="Pfam" id="PF13191">
    <property type="entry name" value="AAA_16"/>
    <property type="match status" value="1"/>
</dbReference>
<dbReference type="GO" id="GO:0003677">
    <property type="term" value="F:DNA binding"/>
    <property type="evidence" value="ECO:0007669"/>
    <property type="project" value="UniProtKB-KW"/>
</dbReference>
<keyword evidence="7" id="KW-1185">Reference proteome</keyword>
<feature type="domain" description="HTH luxR-type" evidence="5">
    <location>
        <begin position="852"/>
        <end position="917"/>
    </location>
</feature>
<evidence type="ECO:0000256" key="4">
    <source>
        <dbReference type="SAM" id="MobiDB-lite"/>
    </source>
</evidence>
<dbReference type="Proteomes" id="UP000292235">
    <property type="component" value="Chromosome"/>
</dbReference>
<sequence length="920" mass="99278">MNLVERGQETKVLQHALSSAFAGEPTFTVIGGGIGSGKTELIHYAAGLAAEAGVSHLRATNSPLHDSVPFGVVRQLLHRPPVGDRVPSSVARKLDDLVDEALYGEGQNPPLGQIPLTLGKELSSALADTVRDTPLLVTVDDIHNADSASLGVLQQVIEGWRGGGLMLVLSQSLHCAPVDPSFHVETLRSRLYARLRLNPLTRDGVRRLLSSHIGESAAERLAADYTDASGGNPLLLRSLIEDAKTTPPAADSPAVGREYQQSVLACLRRCSDTTVEAAQAAAVLATSRRLRSATPLLLEYMFDDGPRSAKQSLTVLEEVGILGPDRTFRLDAARTAILNDLPPERYRDLRVRAVHAMHLKVGQNHRNEAIPNMLGDATSGTWTVGLLLDAAETDLAQDETSSAIAHLELALGVCPDEVERSKVVTGLTRAKWRVDPLTAAQHFDTLLAADVRGDLTSRDSVTLMHHLAWHGQAEKVAEVIERSSAEKEAGQTAEIDSACQLLANTLPGLKPFLNGLDKPFGRRHPGATPLSVRARAGDSLAQLLEGGSRADAISTAEQILRTSRLTDSTLEALEAALLILLSCERFEAARSACDALLEEATKRGVPTWRAVLAAHRAEIALREGDPAAAERLAGDALAVLPPRSWGVAIGAPLGTLVMATTLLGNLDEAAAHLQHEVPDSMYRSRYCLGYLLARGNHYLATGDVQVARADFEFCGALMKGWRMESPGFQPWRSSAAEALAYLGRTREARELLDEQLALADEEDRRVRGITLAMRARIEPVGNRPPLLNEAVELLRASGDRFCTSRAVLELGHTFHALGDERQARLLEERAEVLTTKLRSEQRPAPAPDTGEAPTGASSLTKSERRVAELAAEGLTNREISRRFYITISTVEQHLTNVYRKLNVKTRLALPDGLAGHADAS</sequence>
<protein>
    <submittedName>
        <fullName evidence="6">HTH-type transcriptional regulator</fullName>
    </submittedName>
</protein>
<dbReference type="RefSeq" id="WP_131098968.1">
    <property type="nucleotide sequence ID" value="NZ_CP036455.1"/>
</dbReference>
<evidence type="ECO:0000259" key="5">
    <source>
        <dbReference type="PROSITE" id="PS50043"/>
    </source>
</evidence>
<organism evidence="6 7">
    <name type="scientific">Streptomonospora litoralis</name>
    <dbReference type="NCBI Taxonomy" id="2498135"/>
    <lineage>
        <taxon>Bacteria</taxon>
        <taxon>Bacillati</taxon>
        <taxon>Actinomycetota</taxon>
        <taxon>Actinomycetes</taxon>
        <taxon>Streptosporangiales</taxon>
        <taxon>Nocardiopsidaceae</taxon>
        <taxon>Streptomonospora</taxon>
    </lineage>
</organism>
<dbReference type="SUPFAM" id="SSF46894">
    <property type="entry name" value="C-terminal effector domain of the bipartite response regulators"/>
    <property type="match status" value="1"/>
</dbReference>
<dbReference type="InterPro" id="IPR016032">
    <property type="entry name" value="Sig_transdc_resp-reg_C-effctor"/>
</dbReference>
<evidence type="ECO:0000256" key="3">
    <source>
        <dbReference type="ARBA" id="ARBA00023163"/>
    </source>
</evidence>
<dbReference type="PANTHER" id="PTHR44688:SF16">
    <property type="entry name" value="DNA-BINDING TRANSCRIPTIONAL ACTIVATOR DEVR_DOSR"/>
    <property type="match status" value="1"/>
</dbReference>
<evidence type="ECO:0000256" key="1">
    <source>
        <dbReference type="ARBA" id="ARBA00023015"/>
    </source>
</evidence>
<dbReference type="OrthoDB" id="3178131at2"/>
<dbReference type="InterPro" id="IPR027417">
    <property type="entry name" value="P-loop_NTPase"/>
</dbReference>
<reference evidence="6 7" key="1">
    <citation type="submission" date="2019-02" db="EMBL/GenBank/DDBJ databases">
        <authorList>
            <person name="Khodamoradi S."/>
            <person name="Hahnke R.L."/>
            <person name="Kaempfer P."/>
            <person name="Schumann P."/>
            <person name="Rohde M."/>
            <person name="Steinert M."/>
            <person name="Luzhetskyy A."/>
            <person name="Wink J."/>
            <person name="Ruckert C."/>
        </authorList>
    </citation>
    <scope>NUCLEOTIDE SEQUENCE [LARGE SCALE GENOMIC DNA]</scope>
    <source>
        <strain evidence="6 7">M2</strain>
    </source>
</reference>
<dbReference type="InterPro" id="IPR036388">
    <property type="entry name" value="WH-like_DNA-bd_sf"/>
</dbReference>
<dbReference type="PROSITE" id="PS00622">
    <property type="entry name" value="HTH_LUXR_1"/>
    <property type="match status" value="1"/>
</dbReference>
<name>A0A4P6Q709_9ACTN</name>
<keyword evidence="2" id="KW-0238">DNA-binding</keyword>
<dbReference type="Pfam" id="PF00196">
    <property type="entry name" value="GerE"/>
    <property type="match status" value="1"/>
</dbReference>
<dbReference type="CDD" id="cd06170">
    <property type="entry name" value="LuxR_C_like"/>
    <property type="match status" value="1"/>
</dbReference>
<dbReference type="PRINTS" id="PR00038">
    <property type="entry name" value="HTHLUXR"/>
</dbReference>
<gene>
    <name evidence="6" type="ORF">EKD16_15475</name>
</gene>